<dbReference type="InterPro" id="IPR035093">
    <property type="entry name" value="RelE/ParE_toxin_dom_sf"/>
</dbReference>
<protein>
    <submittedName>
        <fullName evidence="2">Type II toxin-antitoxin system RelE/ParE family toxin</fullName>
    </submittedName>
</protein>
<gene>
    <name evidence="2" type="ORF">OQ279_16845</name>
</gene>
<name>A0A9X3CZZ7_9FLAO</name>
<dbReference type="RefSeq" id="WP_266071231.1">
    <property type="nucleotide sequence ID" value="NZ_JAPJDA010000038.1"/>
</dbReference>
<dbReference type="InterPro" id="IPR007712">
    <property type="entry name" value="RelE/ParE_toxin"/>
</dbReference>
<organism evidence="2 3">
    <name type="scientific">Salinimicrobium profundisediminis</name>
    <dbReference type="NCBI Taxonomy" id="2994553"/>
    <lineage>
        <taxon>Bacteria</taxon>
        <taxon>Pseudomonadati</taxon>
        <taxon>Bacteroidota</taxon>
        <taxon>Flavobacteriia</taxon>
        <taxon>Flavobacteriales</taxon>
        <taxon>Flavobacteriaceae</taxon>
        <taxon>Salinimicrobium</taxon>
    </lineage>
</organism>
<dbReference type="Proteomes" id="UP001148482">
    <property type="component" value="Unassembled WGS sequence"/>
</dbReference>
<dbReference type="AlphaFoldDB" id="A0A9X3CZZ7"/>
<proteinExistence type="predicted"/>
<evidence type="ECO:0000313" key="2">
    <source>
        <dbReference type="EMBL" id="MCX2839816.1"/>
    </source>
</evidence>
<reference evidence="2" key="1">
    <citation type="submission" date="2022-11" db="EMBL/GenBank/DDBJ databases">
        <title>Salinimicrobium profundisediminis sp. nov., isolated from deep-sea sediment of the Mariana Trench.</title>
        <authorList>
            <person name="Fu H."/>
        </authorList>
    </citation>
    <scope>NUCLEOTIDE SEQUENCE</scope>
    <source>
        <strain evidence="2">MT39</strain>
    </source>
</reference>
<keyword evidence="1" id="KW-1277">Toxin-antitoxin system</keyword>
<sequence>MNYKTKIHPIVRHDLEGAKKWYSERKEELSEEFKREVNKEIDSIGKSPLQYPRKYKEFRQSIVRRFPYSIFFVVEEEKNQIIIMGVLHSSRNPEIIRRRQK</sequence>
<accession>A0A9X3CZZ7</accession>
<keyword evidence="3" id="KW-1185">Reference proteome</keyword>
<evidence type="ECO:0000313" key="3">
    <source>
        <dbReference type="Proteomes" id="UP001148482"/>
    </source>
</evidence>
<dbReference type="Pfam" id="PF05016">
    <property type="entry name" value="ParE_toxin"/>
    <property type="match status" value="1"/>
</dbReference>
<dbReference type="EMBL" id="JAPJDA010000038">
    <property type="protein sequence ID" value="MCX2839816.1"/>
    <property type="molecule type" value="Genomic_DNA"/>
</dbReference>
<comment type="caution">
    <text evidence="2">The sequence shown here is derived from an EMBL/GenBank/DDBJ whole genome shotgun (WGS) entry which is preliminary data.</text>
</comment>
<evidence type="ECO:0000256" key="1">
    <source>
        <dbReference type="ARBA" id="ARBA00022649"/>
    </source>
</evidence>
<dbReference type="Gene3D" id="3.30.2310.20">
    <property type="entry name" value="RelE-like"/>
    <property type="match status" value="1"/>
</dbReference>